<dbReference type="GO" id="GO:0032259">
    <property type="term" value="P:methylation"/>
    <property type="evidence" value="ECO:0007669"/>
    <property type="project" value="UniProtKB-KW"/>
</dbReference>
<evidence type="ECO:0000256" key="5">
    <source>
        <dbReference type="ARBA" id="ARBA00022747"/>
    </source>
</evidence>
<protein>
    <recommendedName>
        <fullName evidence="1">site-specific DNA-methyltransferase (adenine-specific)</fullName>
        <ecNumber evidence="1">2.1.1.72</ecNumber>
    </recommendedName>
</protein>
<dbReference type="InterPro" id="IPR002052">
    <property type="entry name" value="DNA_methylase_N6_adenine_CS"/>
</dbReference>
<keyword evidence="3" id="KW-0808">Transferase</keyword>
<dbReference type="SUPFAM" id="SSF52540">
    <property type="entry name" value="P-loop containing nucleoside triphosphate hydrolases"/>
    <property type="match status" value="2"/>
</dbReference>
<evidence type="ECO:0000256" key="7">
    <source>
        <dbReference type="SAM" id="MobiDB-lite"/>
    </source>
</evidence>
<evidence type="ECO:0000256" key="2">
    <source>
        <dbReference type="ARBA" id="ARBA00022603"/>
    </source>
</evidence>
<evidence type="ECO:0000256" key="6">
    <source>
        <dbReference type="ARBA" id="ARBA00047942"/>
    </source>
</evidence>
<reference evidence="9" key="1">
    <citation type="journal article" date="2014" name="Int. J. Syst. Evol. Microbiol.">
        <title>Complete genome sequence of Corynebacterium casei LMG S-19264T (=DSM 44701T), isolated from a smear-ripened cheese.</title>
        <authorList>
            <consortium name="US DOE Joint Genome Institute (JGI-PGF)"/>
            <person name="Walter F."/>
            <person name="Albersmeier A."/>
            <person name="Kalinowski J."/>
            <person name="Ruckert C."/>
        </authorList>
    </citation>
    <scope>NUCLEOTIDE SEQUENCE</scope>
    <source>
        <strain evidence="9">JCM 31311</strain>
    </source>
</reference>
<evidence type="ECO:0000259" key="8">
    <source>
        <dbReference type="Pfam" id="PF02384"/>
    </source>
</evidence>
<dbReference type="PROSITE" id="PS00092">
    <property type="entry name" value="N6_MTASE"/>
    <property type="match status" value="1"/>
</dbReference>
<keyword evidence="4" id="KW-0949">S-adenosyl-L-methionine</keyword>
<dbReference type="Gene3D" id="3.40.50.300">
    <property type="entry name" value="P-loop containing nucleotide triphosphate hydrolases"/>
    <property type="match status" value="2"/>
</dbReference>
<dbReference type="GO" id="GO:0008170">
    <property type="term" value="F:N-methyltransferase activity"/>
    <property type="evidence" value="ECO:0007669"/>
    <property type="project" value="InterPro"/>
</dbReference>
<dbReference type="GO" id="GO:0009007">
    <property type="term" value="F:site-specific DNA-methyltransferase (adenine-specific) activity"/>
    <property type="evidence" value="ECO:0007669"/>
    <property type="project" value="UniProtKB-EC"/>
</dbReference>
<name>A0A918CCH6_9DEIO</name>
<dbReference type="PANTHER" id="PTHR42933">
    <property type="entry name" value="SLR6095 PROTEIN"/>
    <property type="match status" value="1"/>
</dbReference>
<dbReference type="PANTHER" id="PTHR42933:SF3">
    <property type="entry name" value="TYPE I RESTRICTION ENZYME MJAVIII METHYLASE SUBUNIT"/>
    <property type="match status" value="1"/>
</dbReference>
<feature type="compositionally biased region" description="Polar residues" evidence="7">
    <location>
        <begin position="10"/>
        <end position="20"/>
    </location>
</feature>
<dbReference type="GO" id="GO:0003677">
    <property type="term" value="F:DNA binding"/>
    <property type="evidence" value="ECO:0007669"/>
    <property type="project" value="InterPro"/>
</dbReference>
<dbReference type="Pfam" id="PF02384">
    <property type="entry name" value="N6_Mtase"/>
    <property type="match status" value="1"/>
</dbReference>
<dbReference type="InterPro" id="IPR003356">
    <property type="entry name" value="DNA_methylase_A-5"/>
</dbReference>
<dbReference type="InterPro" id="IPR027417">
    <property type="entry name" value="P-loop_NTPase"/>
</dbReference>
<comment type="caution">
    <text evidence="9">The sequence shown here is derived from an EMBL/GenBank/DDBJ whole genome shotgun (WGS) entry which is preliminary data.</text>
</comment>
<evidence type="ECO:0000313" key="10">
    <source>
        <dbReference type="Proteomes" id="UP000603865"/>
    </source>
</evidence>
<dbReference type="InterPro" id="IPR051537">
    <property type="entry name" value="DNA_Adenine_Mtase"/>
</dbReference>
<evidence type="ECO:0000256" key="1">
    <source>
        <dbReference type="ARBA" id="ARBA00011900"/>
    </source>
</evidence>
<dbReference type="EC" id="2.1.1.72" evidence="1"/>
<dbReference type="EMBL" id="BMQL01000020">
    <property type="protein sequence ID" value="GGR17247.1"/>
    <property type="molecule type" value="Genomic_DNA"/>
</dbReference>
<keyword evidence="10" id="KW-1185">Reference proteome</keyword>
<keyword evidence="5" id="KW-0680">Restriction system</keyword>
<dbReference type="Proteomes" id="UP000603865">
    <property type="component" value="Unassembled WGS sequence"/>
</dbReference>
<feature type="domain" description="DNA methylase adenine-specific" evidence="8">
    <location>
        <begin position="126"/>
        <end position="320"/>
    </location>
</feature>
<dbReference type="PRINTS" id="PR00507">
    <property type="entry name" value="N12N6MTFRASE"/>
</dbReference>
<organism evidence="9 10">
    <name type="scientific">Deinococcus ruber</name>
    <dbReference type="NCBI Taxonomy" id="1848197"/>
    <lineage>
        <taxon>Bacteria</taxon>
        <taxon>Thermotogati</taxon>
        <taxon>Deinococcota</taxon>
        <taxon>Deinococci</taxon>
        <taxon>Deinococcales</taxon>
        <taxon>Deinococcaceae</taxon>
        <taxon>Deinococcus</taxon>
    </lineage>
</organism>
<reference evidence="9" key="2">
    <citation type="submission" date="2020-09" db="EMBL/GenBank/DDBJ databases">
        <authorList>
            <person name="Sun Q."/>
            <person name="Ohkuma M."/>
        </authorList>
    </citation>
    <scope>NUCLEOTIDE SEQUENCE</scope>
    <source>
        <strain evidence="9">JCM 31311</strain>
    </source>
</reference>
<dbReference type="SUPFAM" id="SSF53335">
    <property type="entry name" value="S-adenosyl-L-methionine-dependent methyltransferases"/>
    <property type="match status" value="1"/>
</dbReference>
<feature type="region of interest" description="Disordered" evidence="7">
    <location>
        <begin position="1"/>
        <end position="44"/>
    </location>
</feature>
<comment type="catalytic activity">
    <reaction evidence="6">
        <text>a 2'-deoxyadenosine in DNA + S-adenosyl-L-methionine = an N(6)-methyl-2'-deoxyadenosine in DNA + S-adenosyl-L-homocysteine + H(+)</text>
        <dbReference type="Rhea" id="RHEA:15197"/>
        <dbReference type="Rhea" id="RHEA-COMP:12418"/>
        <dbReference type="Rhea" id="RHEA-COMP:12419"/>
        <dbReference type="ChEBI" id="CHEBI:15378"/>
        <dbReference type="ChEBI" id="CHEBI:57856"/>
        <dbReference type="ChEBI" id="CHEBI:59789"/>
        <dbReference type="ChEBI" id="CHEBI:90615"/>
        <dbReference type="ChEBI" id="CHEBI:90616"/>
        <dbReference type="EC" id="2.1.1.72"/>
    </reaction>
</comment>
<dbReference type="InterPro" id="IPR029063">
    <property type="entry name" value="SAM-dependent_MTases_sf"/>
</dbReference>
<accession>A0A918CCH6</accession>
<evidence type="ECO:0000256" key="3">
    <source>
        <dbReference type="ARBA" id="ARBA00022679"/>
    </source>
</evidence>
<evidence type="ECO:0000313" key="9">
    <source>
        <dbReference type="EMBL" id="GGR17247.1"/>
    </source>
</evidence>
<dbReference type="GO" id="GO:0009307">
    <property type="term" value="P:DNA restriction-modification system"/>
    <property type="evidence" value="ECO:0007669"/>
    <property type="project" value="UniProtKB-KW"/>
</dbReference>
<proteinExistence type="predicted"/>
<evidence type="ECO:0000256" key="4">
    <source>
        <dbReference type="ARBA" id="ARBA00022691"/>
    </source>
</evidence>
<keyword evidence="2" id="KW-0489">Methyltransferase</keyword>
<gene>
    <name evidence="9" type="ORF">GCM10008957_32330</name>
</gene>
<sequence length="1746" mass="191941">MFDRPAPPKNNKSTGTNVSSKAEKSSSTRKTTKQEVALPTAPLYGVSSNPGYSAGLNVKNADGLPLPFEQIELPKLGVERGLTTLPARQQANERAAELVQHLPSGGLSDDDRAVLMAYSGGGGSGESLTAFYTPTDLAAYTWKLVTALHDGPLRTALEPSCGIGAFLMTAPSGVKLIGIELHDTTAQIAQRLNPSACIHPMSLETYTTTATDAFVDVVIGNPPYGDRGRLRGERGLEDQSEDRHEWFFLNSSLSRVKPGGLVALIVPEDLIRENSYQKRRRALLSRAAVVGVIAVPTGAFAASNAGVMTAVLILRRHDQGVETVLKTLSDTTSITVNDAGDAVLGPSERESALQELGAWDDAWVQGQRTFLKHQDRWYPQSPNVCAKSSQEVSFSRYGDPQLTGPMKLTQDTLNTHISLLRDSLKNAVSRTALLSLIRARKGVEGEEAAAAVMRRTPTRPLPNGFLSPDKLFRHAHGVWGHADHANTPEAQTAILLARELTAERLTRLRSPKRDALSAQLAQYDDGRQGDRLTRLAQRFPLLHIVQTPPPPPSTDTRTTLLPGALEDVAEQLADLYLLNVKQLMAISFEDQATCEAHLLDHYRFSGDPTERRWLRRSDADFGHAYNRADALRIRAQAFTGVEAQSLLRQADDFETRALAQWKSLPNCDLSPRDSVVPNECLEAWLDAYLHLDSERAGAVKVSREGGIVSLRLRHGTPEQTRLDRAVLDSGTVQAIESYLNYATKRDMVTRQNKSREEVRAQEAAALKRASRYERSLEAHWKAWMVTCPYAAELENRYNRARNAVLNAPEDTRSMSIEQWRGPALHLYQRRDIRTLAAWGHGVLNYAVGLGKTYSAIALLSLLKARREARLAMLVTPLSLTGNWVTNVQKARPDWKVVSIGMTPTGTFDEFGEPEYTEDNGSARQQKLASLMSDPPDLVIISIETFVAIPMLQDTLLTLIEDDAAIMAAAKQAQADGYDDKRARFGGHKQAATYESEVGNMLDRSRVSTGSDLTWEMLGVDCLIFEEAHKMKNLWSAPQYLGEVPKFMGAGLESRRALAAYHKARYVRSQQNGRGTYSLTATPWKNSPMECMYALSLVTDELRPYGLDTPLSFMLRYCVIEQRIITGPDGEVGLRNCVVGFKNFEELEALIKGHVITEDALTCRMDTRIGLPLPALLQEVHTLPLTPQQEAAYHIYRQDAANPATKGENHLFAILSRMEQAVIDPVAAGIGGPNPRADLAAKLAAEEHHKGYGTVTFLDRGGDAEVGAFNVYVEAYVRAGIPRHMIEVVTAGSHPTPAKRLKVEARYARGELRHVLGGSIIREGFNLQYYTAAIIHLDQPHDPEDKTQRNGRGWRQGNLAPYVKVHDLLAVGSSDALRYTNLMGKAGWIAALRAGNDRAINHAAFDAEGVALLLNADPEAARKVIAQKMQTLESDAVRAEEIHALEQLRNFCDLVSLSRQRWEKAHQRENGPSRQDIVGLEKLQVQLTALARVIAKIPAPLRQILTLIRRPDWVNHLPLVPGASFMHAEKRCTVKSVLNAKVYTDQGAFHSDELVEAYGVQLPDDQKLHGPGLTQYLPQTSREPVEALLSGADEQEHRPVMEECVPLSSAAPVPAAETAAVPPAPPSLPDPVVQVPPQTAVPAPLPAALPFTLQNEFAVMVRTDALNADQLFSNAGRQLIPVPLGSLPQRGETLLALNLQDGVLKTVTLVVHAERLAELSKKVQNDPQVFRTYISQLLTHHKAAQAS</sequence>
<dbReference type="Gene3D" id="3.40.50.150">
    <property type="entry name" value="Vaccinia Virus protein VP39"/>
    <property type="match status" value="1"/>
</dbReference>